<organism evidence="3 4">
    <name type="scientific">Methylobacterium crusticola</name>
    <dbReference type="NCBI Taxonomy" id="1697972"/>
    <lineage>
        <taxon>Bacteria</taxon>
        <taxon>Pseudomonadati</taxon>
        <taxon>Pseudomonadota</taxon>
        <taxon>Alphaproteobacteria</taxon>
        <taxon>Hyphomicrobiales</taxon>
        <taxon>Methylobacteriaceae</taxon>
        <taxon>Methylobacterium</taxon>
    </lineage>
</organism>
<keyword evidence="4" id="KW-1185">Reference proteome</keyword>
<feature type="compositionally biased region" description="Basic and acidic residues" evidence="1">
    <location>
        <begin position="50"/>
        <end position="60"/>
    </location>
</feature>
<evidence type="ECO:0000313" key="3">
    <source>
        <dbReference type="EMBL" id="GJD48853.1"/>
    </source>
</evidence>
<evidence type="ECO:0008006" key="5">
    <source>
        <dbReference type="Google" id="ProtNLM"/>
    </source>
</evidence>
<keyword evidence="2" id="KW-0732">Signal</keyword>
<gene>
    <name evidence="3" type="ORF">OPKNFCMD_1579</name>
</gene>
<sequence>MSGRSRNSAVRVLALATSLAGATVTGAAASAQDAITLETIGAVRIASPEEARQRMAEQEGIRPQAQEQPRREVRDASVH</sequence>
<feature type="region of interest" description="Disordered" evidence="1">
    <location>
        <begin position="50"/>
        <end position="79"/>
    </location>
</feature>
<protein>
    <recommendedName>
        <fullName evidence="5">DUF4148 domain-containing protein</fullName>
    </recommendedName>
</protein>
<evidence type="ECO:0000256" key="2">
    <source>
        <dbReference type="SAM" id="SignalP"/>
    </source>
</evidence>
<feature type="compositionally biased region" description="Basic and acidic residues" evidence="1">
    <location>
        <begin position="68"/>
        <end position="79"/>
    </location>
</feature>
<proteinExistence type="predicted"/>
<accession>A0ABQ4QU46</accession>
<dbReference type="RefSeq" id="WP_128560102.1">
    <property type="nucleotide sequence ID" value="NZ_BPQH01000004.1"/>
</dbReference>
<comment type="caution">
    <text evidence="3">The sequence shown here is derived from an EMBL/GenBank/DDBJ whole genome shotgun (WGS) entry which is preliminary data.</text>
</comment>
<feature type="signal peptide" evidence="2">
    <location>
        <begin position="1"/>
        <end position="22"/>
    </location>
</feature>
<dbReference type="Proteomes" id="UP001055167">
    <property type="component" value="Unassembled WGS sequence"/>
</dbReference>
<evidence type="ECO:0000256" key="1">
    <source>
        <dbReference type="SAM" id="MobiDB-lite"/>
    </source>
</evidence>
<dbReference type="EMBL" id="BPQH01000004">
    <property type="protein sequence ID" value="GJD48853.1"/>
    <property type="molecule type" value="Genomic_DNA"/>
</dbReference>
<evidence type="ECO:0000313" key="4">
    <source>
        <dbReference type="Proteomes" id="UP001055167"/>
    </source>
</evidence>
<reference evidence="3" key="2">
    <citation type="submission" date="2021-08" db="EMBL/GenBank/DDBJ databases">
        <authorList>
            <person name="Tani A."/>
            <person name="Ola A."/>
            <person name="Ogura Y."/>
            <person name="Katsura K."/>
            <person name="Hayashi T."/>
        </authorList>
    </citation>
    <scope>NUCLEOTIDE SEQUENCE</scope>
    <source>
        <strain evidence="3">KCTC 52305</strain>
    </source>
</reference>
<reference evidence="3" key="1">
    <citation type="journal article" date="2021" name="Front. Microbiol.">
        <title>Comprehensive Comparative Genomics and Phenotyping of Methylobacterium Species.</title>
        <authorList>
            <person name="Alessa O."/>
            <person name="Ogura Y."/>
            <person name="Fujitani Y."/>
            <person name="Takami H."/>
            <person name="Hayashi T."/>
            <person name="Sahin N."/>
            <person name="Tani A."/>
        </authorList>
    </citation>
    <scope>NUCLEOTIDE SEQUENCE</scope>
    <source>
        <strain evidence="3">KCTC 52305</strain>
    </source>
</reference>
<feature type="chain" id="PRO_5046141542" description="DUF4148 domain-containing protein" evidence="2">
    <location>
        <begin position="23"/>
        <end position="79"/>
    </location>
</feature>
<name>A0ABQ4QU46_9HYPH</name>